<dbReference type="InterPro" id="IPR021408">
    <property type="entry name" value="DUF3046"/>
</dbReference>
<dbReference type="HOGENOM" id="CLU_179041_0_1_11"/>
<evidence type="ECO:0000313" key="2">
    <source>
        <dbReference type="Proteomes" id="UP000000628"/>
    </source>
</evidence>
<protein>
    <recommendedName>
        <fullName evidence="3">DUF3046 domain-containing protein</fullName>
    </recommendedName>
</protein>
<name>C7R3G0_JONDD</name>
<proteinExistence type="predicted"/>
<sequence>MCGRGRGKMRIMRLRDFWLLVDEVFDPRYGRTLVSEHHLDALDNLTAAQALERGAEPRDVWHALCDSLDVPDRTRWGHDPFRQAPPRR</sequence>
<keyword evidence="2" id="KW-1185">Reference proteome</keyword>
<dbReference type="Pfam" id="PF11248">
    <property type="entry name" value="DUF3046"/>
    <property type="match status" value="1"/>
</dbReference>
<dbReference type="STRING" id="471856.Jden_1040"/>
<evidence type="ECO:0000313" key="1">
    <source>
        <dbReference type="EMBL" id="ACV08696.1"/>
    </source>
</evidence>
<dbReference type="EMBL" id="CP001706">
    <property type="protein sequence ID" value="ACV08696.1"/>
    <property type="molecule type" value="Genomic_DNA"/>
</dbReference>
<accession>C7R3G0</accession>
<evidence type="ECO:0008006" key="3">
    <source>
        <dbReference type="Google" id="ProtNLM"/>
    </source>
</evidence>
<dbReference type="AlphaFoldDB" id="C7R3G0"/>
<gene>
    <name evidence="1" type="ordered locus">Jden_1040</name>
</gene>
<dbReference type="Proteomes" id="UP000000628">
    <property type="component" value="Chromosome"/>
</dbReference>
<organism evidence="1 2">
    <name type="scientific">Jonesia denitrificans (strain ATCC 14870 / DSM 20603 / BCRC 15368 / CIP 55.134 / JCM 11481 / NBRC 15587 / NCTC 10816 / Prevot 55134)</name>
    <name type="common">Listeria denitrificans</name>
    <dbReference type="NCBI Taxonomy" id="471856"/>
    <lineage>
        <taxon>Bacteria</taxon>
        <taxon>Bacillati</taxon>
        <taxon>Actinomycetota</taxon>
        <taxon>Actinomycetes</taxon>
        <taxon>Micrococcales</taxon>
        <taxon>Jonesiaceae</taxon>
        <taxon>Jonesia</taxon>
    </lineage>
</organism>
<dbReference type="KEGG" id="jde:Jden_1040"/>
<reference evidence="1 2" key="1">
    <citation type="journal article" date="2009" name="Stand. Genomic Sci.">
        <title>Complete genome sequence of Jonesia denitrificans type strain (Prevot 55134).</title>
        <authorList>
            <person name="Pukall R."/>
            <person name="Gehrich-Schroter G."/>
            <person name="Lapidus A."/>
            <person name="Nolan M."/>
            <person name="Glavina Del Rio T."/>
            <person name="Lucas S."/>
            <person name="Chen F."/>
            <person name="Tice H."/>
            <person name="Pitluck S."/>
            <person name="Cheng J.F."/>
            <person name="Copeland A."/>
            <person name="Saunders E."/>
            <person name="Brettin T."/>
            <person name="Detter J.C."/>
            <person name="Bruce D."/>
            <person name="Goodwin L."/>
            <person name="Pati A."/>
            <person name="Ivanova N."/>
            <person name="Mavromatis K."/>
            <person name="Ovchinnikova G."/>
            <person name="Chen A."/>
            <person name="Palaniappan K."/>
            <person name="Land M."/>
            <person name="Hauser L."/>
            <person name="Chang Y.J."/>
            <person name="Jeffries C.D."/>
            <person name="Chain P."/>
            <person name="Goker M."/>
            <person name="Bristow J."/>
            <person name="Eisen J.A."/>
            <person name="Markowitz V."/>
            <person name="Hugenholtz P."/>
            <person name="Kyrpides N.C."/>
            <person name="Klenk H.P."/>
            <person name="Han C."/>
        </authorList>
    </citation>
    <scope>NUCLEOTIDE SEQUENCE [LARGE SCALE GENOMIC DNA]</scope>
    <source>
        <strain evidence="2">ATCC 14870 / DSM 20603 / BCRC 15368 / CIP 55.134 / JCM 11481 / NBRC 15587 / NCTC 10816 / Prevot 55134</strain>
    </source>
</reference>